<accession>A0AA39VXK6</accession>
<dbReference type="Proteomes" id="UP001168877">
    <property type="component" value="Unassembled WGS sequence"/>
</dbReference>
<dbReference type="AlphaFoldDB" id="A0AA39VXK6"/>
<organism evidence="2 3">
    <name type="scientific">Acer saccharum</name>
    <name type="common">Sugar maple</name>
    <dbReference type="NCBI Taxonomy" id="4024"/>
    <lineage>
        <taxon>Eukaryota</taxon>
        <taxon>Viridiplantae</taxon>
        <taxon>Streptophyta</taxon>
        <taxon>Embryophyta</taxon>
        <taxon>Tracheophyta</taxon>
        <taxon>Spermatophyta</taxon>
        <taxon>Magnoliopsida</taxon>
        <taxon>eudicotyledons</taxon>
        <taxon>Gunneridae</taxon>
        <taxon>Pentapetalae</taxon>
        <taxon>rosids</taxon>
        <taxon>malvids</taxon>
        <taxon>Sapindales</taxon>
        <taxon>Sapindaceae</taxon>
        <taxon>Hippocastanoideae</taxon>
        <taxon>Acereae</taxon>
        <taxon>Acer</taxon>
    </lineage>
</organism>
<evidence type="ECO:0000313" key="3">
    <source>
        <dbReference type="Proteomes" id="UP001168877"/>
    </source>
</evidence>
<comment type="caution">
    <text evidence="2">The sequence shown here is derived from an EMBL/GenBank/DDBJ whole genome shotgun (WGS) entry which is preliminary data.</text>
</comment>
<name>A0AA39VXK6_ACESA</name>
<feature type="region of interest" description="Disordered" evidence="1">
    <location>
        <begin position="109"/>
        <end position="128"/>
    </location>
</feature>
<dbReference type="EMBL" id="JAUESC010000015">
    <property type="protein sequence ID" value="KAK0594673.1"/>
    <property type="molecule type" value="Genomic_DNA"/>
</dbReference>
<evidence type="ECO:0000313" key="2">
    <source>
        <dbReference type="EMBL" id="KAK0594673.1"/>
    </source>
</evidence>
<evidence type="ECO:0000256" key="1">
    <source>
        <dbReference type="SAM" id="MobiDB-lite"/>
    </source>
</evidence>
<proteinExistence type="predicted"/>
<sequence length="153" mass="17451">MCSQGKNQPKPRAKSAHAMGKMCLKWFDGTIVNLSFEFNTSTVHFEAEVHSFSTHGLATLPLTIHRRYLSRLQRILPVARWELRFQGGRAALPPHGLHQRHVPMWDREVPTAGRQTGGGERTRRSSPDSDLEAFSVIIQRTVASRHWLFNQAR</sequence>
<gene>
    <name evidence="2" type="ORF">LWI29_016320</name>
</gene>
<reference evidence="2" key="1">
    <citation type="journal article" date="2022" name="Plant J.">
        <title>Strategies of tolerance reflected in two North American maple genomes.</title>
        <authorList>
            <person name="McEvoy S.L."/>
            <person name="Sezen U.U."/>
            <person name="Trouern-Trend A."/>
            <person name="McMahon S.M."/>
            <person name="Schaberg P.G."/>
            <person name="Yang J."/>
            <person name="Wegrzyn J.L."/>
            <person name="Swenson N.G."/>
        </authorList>
    </citation>
    <scope>NUCLEOTIDE SEQUENCE</scope>
    <source>
        <strain evidence="2">NS2018</strain>
    </source>
</reference>
<protein>
    <submittedName>
        <fullName evidence="2">Uncharacterized protein</fullName>
    </submittedName>
</protein>
<reference evidence="2" key="2">
    <citation type="submission" date="2023-06" db="EMBL/GenBank/DDBJ databases">
        <authorList>
            <person name="Swenson N.G."/>
            <person name="Wegrzyn J.L."/>
            <person name="Mcevoy S.L."/>
        </authorList>
    </citation>
    <scope>NUCLEOTIDE SEQUENCE</scope>
    <source>
        <strain evidence="2">NS2018</strain>
        <tissue evidence="2">Leaf</tissue>
    </source>
</reference>
<keyword evidence="3" id="KW-1185">Reference proteome</keyword>